<dbReference type="EMBL" id="CP036402">
    <property type="protein sequence ID" value="QBI20688.1"/>
    <property type="molecule type" value="Genomic_DNA"/>
</dbReference>
<dbReference type="KEGG" id="erz:ER308_14720"/>
<dbReference type="Proteomes" id="UP000291469">
    <property type="component" value="Chromosome"/>
</dbReference>
<accession>A0A411YHE4</accession>
<gene>
    <name evidence="1" type="ORF">ER308_14720</name>
</gene>
<evidence type="ECO:0000313" key="1">
    <source>
        <dbReference type="EMBL" id="QBI20688.1"/>
    </source>
</evidence>
<protein>
    <submittedName>
        <fullName evidence="1">Uncharacterized protein</fullName>
    </submittedName>
</protein>
<dbReference type="AlphaFoldDB" id="A0A411YHE4"/>
<organism evidence="1 2">
    <name type="scientific">Egibacter rhizosphaerae</name>
    <dbReference type="NCBI Taxonomy" id="1670831"/>
    <lineage>
        <taxon>Bacteria</taxon>
        <taxon>Bacillati</taxon>
        <taxon>Actinomycetota</taxon>
        <taxon>Nitriliruptoria</taxon>
        <taxon>Egibacterales</taxon>
        <taxon>Egibacteraceae</taxon>
        <taxon>Egibacter</taxon>
    </lineage>
</organism>
<keyword evidence="2" id="KW-1185">Reference proteome</keyword>
<dbReference type="RefSeq" id="WP_131155682.1">
    <property type="nucleotide sequence ID" value="NZ_CP036402.1"/>
</dbReference>
<reference evidence="1 2" key="1">
    <citation type="submission" date="2019-01" db="EMBL/GenBank/DDBJ databases">
        <title>Egibacter rhizosphaerae EGI 80759T.</title>
        <authorList>
            <person name="Chen D.-D."/>
            <person name="Tian Y."/>
            <person name="Jiao J.-Y."/>
            <person name="Zhang X.-T."/>
            <person name="Zhang Y.-G."/>
            <person name="Zhang Y."/>
            <person name="Xiao M."/>
            <person name="Shu W.-S."/>
            <person name="Li W.-J."/>
        </authorList>
    </citation>
    <scope>NUCLEOTIDE SEQUENCE [LARGE SCALE GENOMIC DNA]</scope>
    <source>
        <strain evidence="1 2">EGI 80759</strain>
    </source>
</reference>
<evidence type="ECO:0000313" key="2">
    <source>
        <dbReference type="Proteomes" id="UP000291469"/>
    </source>
</evidence>
<proteinExistence type="predicted"/>
<sequence length="163" mass="17024">MAAPAPGLVRRVYRRLLARLPPGSQVATKRALLAGRQRARALAGRGPGALAGRPIVRPGGDPRLGTTLVRAFGGGRPQLAAACAEAASRRDGGEPVVLVSDHDGVDLARDRGLVLELVPPEAEWRAATGGDATAYARFRTARLDDLADVWDVARTVDVPVSPG</sequence>
<name>A0A411YHE4_9ACTN</name>